<feature type="compositionally biased region" description="Polar residues" evidence="1">
    <location>
        <begin position="17"/>
        <end position="28"/>
    </location>
</feature>
<keyword evidence="3" id="KW-1185">Reference proteome</keyword>
<evidence type="ECO:0000256" key="1">
    <source>
        <dbReference type="SAM" id="MobiDB-lite"/>
    </source>
</evidence>
<sequence>MPVHAFDNVTPYERLFVTNSSSHTKPANSSSQSSSQSISTQPALRRSTRSIQPPAHFQDYVCNLVSFSSLPSTHQAFLVHASSSKEPSSYHEASLDSNWVQAM</sequence>
<feature type="region of interest" description="Disordered" evidence="1">
    <location>
        <begin position="81"/>
        <end position="103"/>
    </location>
</feature>
<evidence type="ECO:0000313" key="2">
    <source>
        <dbReference type="EMBL" id="KAK1384306.1"/>
    </source>
</evidence>
<dbReference type="AlphaFoldDB" id="A0AAD8IF51"/>
<accession>A0AAD8IF51</accession>
<evidence type="ECO:0000313" key="3">
    <source>
        <dbReference type="Proteomes" id="UP001237642"/>
    </source>
</evidence>
<gene>
    <name evidence="2" type="ORF">POM88_022041</name>
</gene>
<feature type="compositionally biased region" description="Low complexity" evidence="1">
    <location>
        <begin position="29"/>
        <end position="39"/>
    </location>
</feature>
<dbReference type="EMBL" id="JAUIZM010000005">
    <property type="protein sequence ID" value="KAK1384306.1"/>
    <property type="molecule type" value="Genomic_DNA"/>
</dbReference>
<dbReference type="Proteomes" id="UP001237642">
    <property type="component" value="Unassembled WGS sequence"/>
</dbReference>
<proteinExistence type="predicted"/>
<organism evidence="2 3">
    <name type="scientific">Heracleum sosnowskyi</name>
    <dbReference type="NCBI Taxonomy" id="360622"/>
    <lineage>
        <taxon>Eukaryota</taxon>
        <taxon>Viridiplantae</taxon>
        <taxon>Streptophyta</taxon>
        <taxon>Embryophyta</taxon>
        <taxon>Tracheophyta</taxon>
        <taxon>Spermatophyta</taxon>
        <taxon>Magnoliopsida</taxon>
        <taxon>eudicotyledons</taxon>
        <taxon>Gunneridae</taxon>
        <taxon>Pentapetalae</taxon>
        <taxon>asterids</taxon>
        <taxon>campanulids</taxon>
        <taxon>Apiales</taxon>
        <taxon>Apiaceae</taxon>
        <taxon>Apioideae</taxon>
        <taxon>apioid superclade</taxon>
        <taxon>Tordylieae</taxon>
        <taxon>Tordyliinae</taxon>
        <taxon>Heracleum</taxon>
    </lineage>
</organism>
<reference evidence="2" key="1">
    <citation type="submission" date="2023-02" db="EMBL/GenBank/DDBJ databases">
        <title>Genome of toxic invasive species Heracleum sosnowskyi carries increased number of genes despite the absence of recent whole-genome duplications.</title>
        <authorList>
            <person name="Schelkunov M."/>
            <person name="Shtratnikova V."/>
            <person name="Makarenko M."/>
            <person name="Klepikova A."/>
            <person name="Omelchenko D."/>
            <person name="Novikova G."/>
            <person name="Obukhova E."/>
            <person name="Bogdanov V."/>
            <person name="Penin A."/>
            <person name="Logacheva M."/>
        </authorList>
    </citation>
    <scope>NUCLEOTIDE SEQUENCE</scope>
    <source>
        <strain evidence="2">Hsosn_3</strain>
        <tissue evidence="2">Leaf</tissue>
    </source>
</reference>
<comment type="caution">
    <text evidence="2">The sequence shown here is derived from an EMBL/GenBank/DDBJ whole genome shotgun (WGS) entry which is preliminary data.</text>
</comment>
<protein>
    <submittedName>
        <fullName evidence="2">Uncharacterized protein</fullName>
    </submittedName>
</protein>
<feature type="region of interest" description="Disordered" evidence="1">
    <location>
        <begin position="17"/>
        <end position="50"/>
    </location>
</feature>
<name>A0AAD8IF51_9APIA</name>
<reference evidence="2" key="2">
    <citation type="submission" date="2023-05" db="EMBL/GenBank/DDBJ databases">
        <authorList>
            <person name="Schelkunov M.I."/>
        </authorList>
    </citation>
    <scope>NUCLEOTIDE SEQUENCE</scope>
    <source>
        <strain evidence="2">Hsosn_3</strain>
        <tissue evidence="2">Leaf</tissue>
    </source>
</reference>